<dbReference type="Gene3D" id="3.10.450.50">
    <property type="match status" value="1"/>
</dbReference>
<proteinExistence type="predicted"/>
<dbReference type="Proteomes" id="UP000191024">
    <property type="component" value="Chromosome A"/>
</dbReference>
<dbReference type="STRING" id="1230905.A0A1G4IMH7"/>
<sequence length="172" mass="18467">MSSQSQVLENFVKRLLASLDETNPQELAKVLQLVNPTSCKIIVNSTPFAQPGAFLELWQSSVVQTQHVITGMDYHVIPGTGTLICSMSGKVRFDESGRDKTGMDAVVPGAAGNTGTTGAGPSAKPRPLWGPYFGVSLQLVLDDRVLANDFNAVMSSLNYTMVYAPDDSLMDL</sequence>
<dbReference type="SUPFAM" id="SSF54427">
    <property type="entry name" value="NTF2-like"/>
    <property type="match status" value="1"/>
</dbReference>
<dbReference type="Pfam" id="PF10429">
    <property type="entry name" value="Mtr2"/>
    <property type="match status" value="1"/>
</dbReference>
<evidence type="ECO:0000313" key="1">
    <source>
        <dbReference type="EMBL" id="SCU77590.1"/>
    </source>
</evidence>
<keyword evidence="2" id="KW-1185">Reference proteome</keyword>
<dbReference type="AlphaFoldDB" id="A0A1G4IMH7"/>
<organism evidence="1 2">
    <name type="scientific">Lachancea mirantina</name>
    <dbReference type="NCBI Taxonomy" id="1230905"/>
    <lineage>
        <taxon>Eukaryota</taxon>
        <taxon>Fungi</taxon>
        <taxon>Dikarya</taxon>
        <taxon>Ascomycota</taxon>
        <taxon>Saccharomycotina</taxon>
        <taxon>Saccharomycetes</taxon>
        <taxon>Saccharomycetales</taxon>
        <taxon>Saccharomycetaceae</taxon>
        <taxon>Lachancea</taxon>
    </lineage>
</organism>
<dbReference type="EMBL" id="LT598462">
    <property type="protein sequence ID" value="SCU77590.1"/>
    <property type="molecule type" value="Genomic_DNA"/>
</dbReference>
<dbReference type="InterPro" id="IPR019488">
    <property type="entry name" value="Nucl_pore_RNA_shuttling_Mtr2"/>
</dbReference>
<reference evidence="1 2" key="1">
    <citation type="submission" date="2016-03" db="EMBL/GenBank/DDBJ databases">
        <authorList>
            <person name="Devillers H."/>
        </authorList>
    </citation>
    <scope>NUCLEOTIDE SEQUENCE [LARGE SCALE GENOMIC DNA]</scope>
    <source>
        <strain evidence="1">CBS 11717</strain>
    </source>
</reference>
<protein>
    <submittedName>
        <fullName evidence="1">LAMI_0A01662g1_1</fullName>
    </submittedName>
</protein>
<gene>
    <name evidence="1" type="ORF">LAMI_0A01662G</name>
</gene>
<dbReference type="OrthoDB" id="25408at2759"/>
<name>A0A1G4IMH7_9SACH</name>
<dbReference type="InterPro" id="IPR032710">
    <property type="entry name" value="NTF2-like_dom_sf"/>
</dbReference>
<evidence type="ECO:0000313" key="2">
    <source>
        <dbReference type="Proteomes" id="UP000191024"/>
    </source>
</evidence>
<accession>A0A1G4IMH7</accession>